<dbReference type="PaxDb" id="4097-A0A1S4BME5"/>
<accession>A0A1S4BME5</accession>
<dbReference type="PANTHER" id="PTHR35986:SF1">
    <property type="entry name" value="OS10G0430800 PROTEIN"/>
    <property type="match status" value="1"/>
</dbReference>
<reference evidence="2" key="2">
    <citation type="submission" date="2025-08" db="UniProtKB">
        <authorList>
            <consortium name="RefSeq"/>
        </authorList>
    </citation>
    <scope>IDENTIFICATION</scope>
    <source>
        <tissue evidence="2">Leaf</tissue>
    </source>
</reference>
<sequence length="247" mass="28784">MAAEALLELQEILTSRKEPLTRDEAKLVNSLQQDAVRNFGIGATGASIATWFVTRRLNNLMRINLTAGVGFFYGVRRVGKFLDSRAEHILSQHETRLQSELAEIMLKKYQQHPQVLRRVSKYFFCENVYDDDSTDRPKPRWRFRNLYKEDLASAHMKSDDDSYSKRINSEKTDLRKTDIQRKQINTSAAAVVLEAIEDPFDCIFGPPKSVENTHRPDTVSTPPRMRSRNQKRSHRRHRMHHKENMDV</sequence>
<evidence type="ECO:0000313" key="1">
    <source>
        <dbReference type="Proteomes" id="UP000790787"/>
    </source>
</evidence>
<dbReference type="KEGG" id="nta:107809838"/>
<dbReference type="OrthoDB" id="1899410at2759"/>
<protein>
    <submittedName>
        <fullName evidence="2">Uncharacterized protein LOC107809838</fullName>
    </submittedName>
</protein>
<dbReference type="RefSeq" id="XP_016490020.1">
    <property type="nucleotide sequence ID" value="XM_016634534.1"/>
</dbReference>
<reference evidence="1" key="1">
    <citation type="journal article" date="2014" name="Nat. Commun.">
        <title>The tobacco genome sequence and its comparison with those of tomato and potato.</title>
        <authorList>
            <person name="Sierro N."/>
            <person name="Battey J.N."/>
            <person name="Ouadi S."/>
            <person name="Bakaher N."/>
            <person name="Bovet L."/>
            <person name="Willig A."/>
            <person name="Goepfert S."/>
            <person name="Peitsch M.C."/>
            <person name="Ivanov N.V."/>
        </authorList>
    </citation>
    <scope>NUCLEOTIDE SEQUENCE [LARGE SCALE GENOMIC DNA]</scope>
</reference>
<name>A0A1S4BME5_TOBAC</name>
<keyword evidence="1" id="KW-1185">Reference proteome</keyword>
<dbReference type="AlphaFoldDB" id="A0A1S4BME5"/>
<evidence type="ECO:0000313" key="2">
    <source>
        <dbReference type="RefSeq" id="XP_016490020.2"/>
    </source>
</evidence>
<dbReference type="OMA" id="HRHADEF"/>
<proteinExistence type="predicted"/>
<dbReference type="GeneID" id="107809838"/>
<dbReference type="Proteomes" id="UP000790787">
    <property type="component" value="Chromosome 8"/>
</dbReference>
<gene>
    <name evidence="2" type="primary">LOC107809838</name>
</gene>
<dbReference type="RefSeq" id="XP_016490020.2">
    <property type="nucleotide sequence ID" value="XM_016634534.2"/>
</dbReference>
<dbReference type="PANTHER" id="PTHR35986">
    <property type="entry name" value="EXPRESSED PROTEIN"/>
    <property type="match status" value="1"/>
</dbReference>
<organism evidence="1 2">
    <name type="scientific">Nicotiana tabacum</name>
    <name type="common">Common tobacco</name>
    <dbReference type="NCBI Taxonomy" id="4097"/>
    <lineage>
        <taxon>Eukaryota</taxon>
        <taxon>Viridiplantae</taxon>
        <taxon>Streptophyta</taxon>
        <taxon>Embryophyta</taxon>
        <taxon>Tracheophyta</taxon>
        <taxon>Spermatophyta</taxon>
        <taxon>Magnoliopsida</taxon>
        <taxon>eudicotyledons</taxon>
        <taxon>Gunneridae</taxon>
        <taxon>Pentapetalae</taxon>
        <taxon>asterids</taxon>
        <taxon>lamiids</taxon>
        <taxon>Solanales</taxon>
        <taxon>Solanaceae</taxon>
        <taxon>Nicotianoideae</taxon>
        <taxon>Nicotianeae</taxon>
        <taxon>Nicotiana</taxon>
    </lineage>
</organism>
<dbReference type="STRING" id="4097.A0A1S4BME5"/>